<feature type="transmembrane region" description="Helical" evidence="5">
    <location>
        <begin position="344"/>
        <end position="364"/>
    </location>
</feature>
<feature type="transmembrane region" description="Helical" evidence="5">
    <location>
        <begin position="444"/>
        <end position="464"/>
    </location>
</feature>
<gene>
    <name evidence="8" type="ORF">D9V34_00275</name>
    <name evidence="7" type="ORF">D9V34_12570</name>
</gene>
<name>A0A3L7AJJ9_9MICO</name>
<evidence type="ECO:0000313" key="7">
    <source>
        <dbReference type="EMBL" id="RLP80696.1"/>
    </source>
</evidence>
<evidence type="ECO:0000313" key="9">
    <source>
        <dbReference type="Proteomes" id="UP000269438"/>
    </source>
</evidence>
<feature type="domain" description="Major facilitator superfamily (MFS) profile" evidence="6">
    <location>
        <begin position="23"/>
        <end position="467"/>
    </location>
</feature>
<keyword evidence="4 5" id="KW-0472">Membrane</keyword>
<feature type="transmembrane region" description="Helical" evidence="5">
    <location>
        <begin position="62"/>
        <end position="80"/>
    </location>
</feature>
<feature type="transmembrane region" description="Helical" evidence="5">
    <location>
        <begin position="315"/>
        <end position="337"/>
    </location>
</feature>
<dbReference type="InterPro" id="IPR020846">
    <property type="entry name" value="MFS_dom"/>
</dbReference>
<feature type="transmembrane region" description="Helical" evidence="5">
    <location>
        <begin position="237"/>
        <end position="258"/>
    </location>
</feature>
<dbReference type="GO" id="GO:0022857">
    <property type="term" value="F:transmembrane transporter activity"/>
    <property type="evidence" value="ECO:0007669"/>
    <property type="project" value="InterPro"/>
</dbReference>
<feature type="transmembrane region" description="Helical" evidence="5">
    <location>
        <begin position="278"/>
        <end position="303"/>
    </location>
</feature>
<dbReference type="CDD" id="cd17321">
    <property type="entry name" value="MFS_MMR_MDR_like"/>
    <property type="match status" value="1"/>
</dbReference>
<dbReference type="PANTHER" id="PTHR42718:SF49">
    <property type="entry name" value="EXPORT PROTEIN"/>
    <property type="match status" value="1"/>
</dbReference>
<feature type="transmembrane region" description="Helical" evidence="5">
    <location>
        <begin position="147"/>
        <end position="169"/>
    </location>
</feature>
<dbReference type="PANTHER" id="PTHR42718">
    <property type="entry name" value="MAJOR FACILITATOR SUPERFAMILY MULTIDRUG TRANSPORTER MFSC"/>
    <property type="match status" value="1"/>
</dbReference>
<dbReference type="Gene3D" id="1.20.1720.10">
    <property type="entry name" value="Multidrug resistance protein D"/>
    <property type="match status" value="1"/>
</dbReference>
<dbReference type="PROSITE" id="PS50850">
    <property type="entry name" value="MFS"/>
    <property type="match status" value="1"/>
</dbReference>
<comment type="caution">
    <text evidence="7">The sequence shown here is derived from an EMBL/GenBank/DDBJ whole genome shotgun (WGS) entry which is preliminary data.</text>
</comment>
<feature type="transmembrane region" description="Helical" evidence="5">
    <location>
        <begin position="410"/>
        <end position="432"/>
    </location>
</feature>
<sequence length="480" mass="49249">MIRTSPGRTVVPRASRPGQRYRLAAAVLIAVFVVPLSVSGTAVALADIAAALGPDPVGQQWALNGFNITFAASTLAWGSLADRIGRWRSFSLGGAIFIGASIVSFCAPDYLLLDAARILAGIGAGAIFSVGSALLSLAFSGPERARAFSLMGAVAGLSLASGPTLSGIVTQAVGWNHIFAIQGVLLILSVVIMLTCRDITRSEPRAPGAFDWPAALLFFGVIAALVSAFVAGSSGTWITPGTLIPVAIGGLCVLGLILRERRVRVPLLDFRLIGRPRFLGVTLVVVVASFSFASCVTYVPSLVQAAWGVSPTESGLFVMFMTLPTLGVPLVAGFLVGRCAAPRTVLAIAVVLMVLGSAAIAGFAGSPPGVLAAVMVVLGIGFGLHAGLVDNEALAVAPENNAGLAAGWINTIRVGSEAVAVSLFGAVFIPALARADAVTAFRSVGIASAVIALVFGLVSIITMYSRREDVRIGTTDRSEK</sequence>
<evidence type="ECO:0000256" key="3">
    <source>
        <dbReference type="ARBA" id="ARBA00022989"/>
    </source>
</evidence>
<feature type="transmembrane region" description="Helical" evidence="5">
    <location>
        <begin position="92"/>
        <end position="112"/>
    </location>
</feature>
<keyword evidence="9" id="KW-1185">Reference proteome</keyword>
<proteinExistence type="predicted"/>
<feature type="transmembrane region" description="Helical" evidence="5">
    <location>
        <begin position="175"/>
        <end position="196"/>
    </location>
</feature>
<evidence type="ECO:0000256" key="2">
    <source>
        <dbReference type="ARBA" id="ARBA00022692"/>
    </source>
</evidence>
<accession>A0A3L7AJJ9</accession>
<keyword evidence="3 5" id="KW-1133">Transmembrane helix</keyword>
<dbReference type="Pfam" id="PF07690">
    <property type="entry name" value="MFS_1"/>
    <property type="match status" value="1"/>
</dbReference>
<dbReference type="AlphaFoldDB" id="A0A3L7AJJ9"/>
<dbReference type="Proteomes" id="UP000269438">
    <property type="component" value="Unassembled WGS sequence"/>
</dbReference>
<feature type="transmembrane region" description="Helical" evidence="5">
    <location>
        <begin position="118"/>
        <end position="140"/>
    </location>
</feature>
<dbReference type="EMBL" id="RCUY01000001">
    <property type="protein sequence ID" value="RLP84481.1"/>
    <property type="molecule type" value="Genomic_DNA"/>
</dbReference>
<dbReference type="Gene3D" id="1.20.1250.20">
    <property type="entry name" value="MFS general substrate transporter like domains"/>
    <property type="match status" value="1"/>
</dbReference>
<dbReference type="SUPFAM" id="SSF103473">
    <property type="entry name" value="MFS general substrate transporter"/>
    <property type="match status" value="1"/>
</dbReference>
<dbReference type="OrthoDB" id="7375466at2"/>
<evidence type="ECO:0000259" key="6">
    <source>
        <dbReference type="PROSITE" id="PS50850"/>
    </source>
</evidence>
<dbReference type="EMBL" id="RCUY01000011">
    <property type="protein sequence ID" value="RLP80696.1"/>
    <property type="molecule type" value="Genomic_DNA"/>
</dbReference>
<organism evidence="7 9">
    <name type="scientific">Mycetocola lacteus</name>
    <dbReference type="NCBI Taxonomy" id="76637"/>
    <lineage>
        <taxon>Bacteria</taxon>
        <taxon>Bacillati</taxon>
        <taxon>Actinomycetota</taxon>
        <taxon>Actinomycetes</taxon>
        <taxon>Micrococcales</taxon>
        <taxon>Microbacteriaceae</taxon>
        <taxon>Mycetocola</taxon>
    </lineage>
</organism>
<evidence type="ECO:0000256" key="1">
    <source>
        <dbReference type="ARBA" id="ARBA00004651"/>
    </source>
</evidence>
<evidence type="ECO:0000256" key="4">
    <source>
        <dbReference type="ARBA" id="ARBA00023136"/>
    </source>
</evidence>
<dbReference type="RefSeq" id="WP_121686972.1">
    <property type="nucleotide sequence ID" value="NZ_RCUY01000001.1"/>
</dbReference>
<keyword evidence="2 5" id="KW-0812">Transmembrane</keyword>
<reference evidence="7 9" key="1">
    <citation type="submission" date="2018-10" db="EMBL/GenBank/DDBJ databases">
        <authorList>
            <person name="Li J."/>
        </authorList>
    </citation>
    <scope>NUCLEOTIDE SEQUENCE [LARGE SCALE GENOMIC DNA]</scope>
    <source>
        <strain evidence="7 9">JCM 11654</strain>
    </source>
</reference>
<evidence type="ECO:0000313" key="8">
    <source>
        <dbReference type="EMBL" id="RLP84481.1"/>
    </source>
</evidence>
<dbReference type="InterPro" id="IPR036259">
    <property type="entry name" value="MFS_trans_sf"/>
</dbReference>
<feature type="transmembrane region" description="Helical" evidence="5">
    <location>
        <begin position="370"/>
        <end position="389"/>
    </location>
</feature>
<comment type="subcellular location">
    <subcellularLocation>
        <location evidence="1">Cell membrane</location>
        <topology evidence="1">Multi-pass membrane protein</topology>
    </subcellularLocation>
</comment>
<protein>
    <submittedName>
        <fullName evidence="7">MFS transporter</fullName>
    </submittedName>
</protein>
<dbReference type="GO" id="GO:0005886">
    <property type="term" value="C:plasma membrane"/>
    <property type="evidence" value="ECO:0007669"/>
    <property type="project" value="UniProtKB-SubCell"/>
</dbReference>
<dbReference type="InterPro" id="IPR011701">
    <property type="entry name" value="MFS"/>
</dbReference>
<feature type="transmembrane region" description="Helical" evidence="5">
    <location>
        <begin position="208"/>
        <end position="231"/>
    </location>
</feature>
<evidence type="ECO:0000256" key="5">
    <source>
        <dbReference type="SAM" id="Phobius"/>
    </source>
</evidence>